<keyword evidence="3" id="KW-1185">Reference proteome</keyword>
<dbReference type="EMBL" id="JASSZA010000005">
    <property type="protein sequence ID" value="KAK2110669.1"/>
    <property type="molecule type" value="Genomic_DNA"/>
</dbReference>
<evidence type="ECO:0000313" key="2">
    <source>
        <dbReference type="EMBL" id="KAK2110669.1"/>
    </source>
</evidence>
<evidence type="ECO:0008006" key="4">
    <source>
        <dbReference type="Google" id="ProtNLM"/>
    </source>
</evidence>
<feature type="non-terminal residue" evidence="2">
    <location>
        <position position="1"/>
    </location>
</feature>
<organism evidence="2 3">
    <name type="scientific">Saguinus oedipus</name>
    <name type="common">Cotton-top tamarin</name>
    <name type="synonym">Oedipomidas oedipus</name>
    <dbReference type="NCBI Taxonomy" id="9490"/>
    <lineage>
        <taxon>Eukaryota</taxon>
        <taxon>Metazoa</taxon>
        <taxon>Chordata</taxon>
        <taxon>Craniata</taxon>
        <taxon>Vertebrata</taxon>
        <taxon>Euteleostomi</taxon>
        <taxon>Mammalia</taxon>
        <taxon>Eutheria</taxon>
        <taxon>Euarchontoglires</taxon>
        <taxon>Primates</taxon>
        <taxon>Haplorrhini</taxon>
        <taxon>Platyrrhini</taxon>
        <taxon>Cebidae</taxon>
        <taxon>Callitrichinae</taxon>
        <taxon>Saguinus</taxon>
    </lineage>
</organism>
<accession>A0ABQ9VMQ7</accession>
<reference evidence="2 3" key="1">
    <citation type="submission" date="2023-05" db="EMBL/GenBank/DDBJ databases">
        <title>B98-5 Cell Line De Novo Hybrid Assembly: An Optical Mapping Approach.</title>
        <authorList>
            <person name="Kananen K."/>
            <person name="Auerbach J.A."/>
            <person name="Kautto E."/>
            <person name="Blachly J.S."/>
        </authorList>
    </citation>
    <scope>NUCLEOTIDE SEQUENCE [LARGE SCALE GENOMIC DNA]</scope>
    <source>
        <strain evidence="2">B95-8</strain>
        <tissue evidence="2">Cell line</tissue>
    </source>
</reference>
<feature type="transmembrane region" description="Helical" evidence="1">
    <location>
        <begin position="35"/>
        <end position="57"/>
    </location>
</feature>
<gene>
    <name evidence="2" type="ORF">P7K49_010415</name>
</gene>
<keyword evidence="1" id="KW-0472">Membrane</keyword>
<protein>
    <recommendedName>
        <fullName evidence="4">Phosphatidylethanolamine N-methyltransferase</fullName>
    </recommendedName>
</protein>
<dbReference type="Proteomes" id="UP001266305">
    <property type="component" value="Unassembled WGS sequence"/>
</dbReference>
<comment type="caution">
    <text evidence="2">The sequence shown here is derived from an EMBL/GenBank/DDBJ whole genome shotgun (WGS) entry which is preliminary data.</text>
</comment>
<proteinExistence type="predicted"/>
<sequence>PCCVWAVLTLALSLQADFCVMTWLLGYVDPLDPGFVAALLTIAFNPLYWNVVSAVVLDTV</sequence>
<keyword evidence="1" id="KW-1133">Transmembrane helix</keyword>
<evidence type="ECO:0000256" key="1">
    <source>
        <dbReference type="SAM" id="Phobius"/>
    </source>
</evidence>
<keyword evidence="1" id="KW-0812">Transmembrane</keyword>
<name>A0ABQ9VMQ7_SAGOE</name>
<evidence type="ECO:0000313" key="3">
    <source>
        <dbReference type="Proteomes" id="UP001266305"/>
    </source>
</evidence>